<keyword evidence="9 14" id="KW-1133">Transmembrane helix</keyword>
<keyword evidence="10 14" id="KW-0472">Membrane</keyword>
<dbReference type="GeneTree" id="ENSGT00940000162464"/>
<feature type="domain" description="TIR" evidence="15">
    <location>
        <begin position="709"/>
        <end position="854"/>
    </location>
</feature>
<dbReference type="PROSITE" id="PS50104">
    <property type="entry name" value="TIR"/>
    <property type="match status" value="1"/>
</dbReference>
<dbReference type="SMART" id="SM00369">
    <property type="entry name" value="LRR_TYP"/>
    <property type="match status" value="12"/>
</dbReference>
<dbReference type="PANTHER" id="PTHR24365">
    <property type="entry name" value="TOLL-LIKE RECEPTOR"/>
    <property type="match status" value="1"/>
</dbReference>
<evidence type="ECO:0000313" key="17">
    <source>
        <dbReference type="Proteomes" id="UP000694580"/>
    </source>
</evidence>
<dbReference type="InterPro" id="IPR003591">
    <property type="entry name" value="Leu-rich_rpt_typical-subtyp"/>
</dbReference>
<dbReference type="InterPro" id="IPR000157">
    <property type="entry name" value="TIR_dom"/>
</dbReference>
<comment type="subcellular location">
    <subcellularLocation>
        <location evidence="1">Membrane</location>
        <topology evidence="1">Single-pass type I membrane protein</topology>
    </subcellularLocation>
</comment>
<dbReference type="PANTHER" id="PTHR24365:SF525">
    <property type="entry name" value="TOLL-LIKE RECEPTOR 5"/>
    <property type="match status" value="1"/>
</dbReference>
<dbReference type="PIRSF" id="PIRSF037595">
    <property type="entry name" value="Toll-like_receptor"/>
    <property type="match status" value="1"/>
</dbReference>
<comment type="similarity">
    <text evidence="2">Belongs to the Toll-like receptor family.</text>
</comment>
<evidence type="ECO:0000259" key="15">
    <source>
        <dbReference type="PROSITE" id="PS50104"/>
    </source>
</evidence>
<dbReference type="GO" id="GO:0005886">
    <property type="term" value="C:plasma membrane"/>
    <property type="evidence" value="ECO:0007669"/>
    <property type="project" value="TreeGrafter"/>
</dbReference>
<keyword evidence="3" id="KW-0399">Innate immunity</keyword>
<dbReference type="SMART" id="SM00255">
    <property type="entry name" value="TIR"/>
    <property type="match status" value="1"/>
</dbReference>
<evidence type="ECO:0000256" key="11">
    <source>
        <dbReference type="ARBA" id="ARBA00023170"/>
    </source>
</evidence>
<reference evidence="16 17" key="1">
    <citation type="submission" date="2020-06" db="EMBL/GenBank/DDBJ databases">
        <authorList>
            <consortium name="Wellcome Sanger Institute Data Sharing"/>
        </authorList>
    </citation>
    <scope>NUCLEOTIDE SEQUENCE [LARGE SCALE GENOMIC DNA]</scope>
</reference>
<organism evidence="16 17">
    <name type="scientific">Denticeps clupeoides</name>
    <name type="common">denticle herring</name>
    <dbReference type="NCBI Taxonomy" id="299321"/>
    <lineage>
        <taxon>Eukaryota</taxon>
        <taxon>Metazoa</taxon>
        <taxon>Chordata</taxon>
        <taxon>Craniata</taxon>
        <taxon>Vertebrata</taxon>
        <taxon>Euteleostomi</taxon>
        <taxon>Actinopterygii</taxon>
        <taxon>Neopterygii</taxon>
        <taxon>Teleostei</taxon>
        <taxon>Clupei</taxon>
        <taxon>Clupeiformes</taxon>
        <taxon>Denticipitoidei</taxon>
        <taxon>Denticipitidae</taxon>
        <taxon>Denticeps</taxon>
    </lineage>
</organism>
<dbReference type="Gene3D" id="3.80.10.10">
    <property type="entry name" value="Ribonuclease Inhibitor"/>
    <property type="match status" value="3"/>
</dbReference>
<evidence type="ECO:0000256" key="7">
    <source>
        <dbReference type="ARBA" id="ARBA00022737"/>
    </source>
</evidence>
<dbReference type="SUPFAM" id="SSF52200">
    <property type="entry name" value="Toll/Interleukin receptor TIR domain"/>
    <property type="match status" value="1"/>
</dbReference>
<evidence type="ECO:0000256" key="6">
    <source>
        <dbReference type="ARBA" id="ARBA00022729"/>
    </source>
</evidence>
<evidence type="ECO:0000256" key="1">
    <source>
        <dbReference type="ARBA" id="ARBA00004479"/>
    </source>
</evidence>
<reference evidence="16" key="2">
    <citation type="submission" date="2025-08" db="UniProtKB">
        <authorList>
            <consortium name="Ensembl"/>
        </authorList>
    </citation>
    <scope>IDENTIFICATION</scope>
</reference>
<keyword evidence="8" id="KW-0391">Immunity</keyword>
<evidence type="ECO:0000256" key="5">
    <source>
        <dbReference type="ARBA" id="ARBA00022692"/>
    </source>
</evidence>
<keyword evidence="12" id="KW-0325">Glycoprotein</keyword>
<dbReference type="InterPro" id="IPR000483">
    <property type="entry name" value="Cys-rich_flank_reg_C"/>
</dbReference>
<evidence type="ECO:0000256" key="2">
    <source>
        <dbReference type="ARBA" id="ARBA00009634"/>
    </source>
</evidence>
<dbReference type="Ensembl" id="ENSDCDT00010037401.1">
    <property type="protein sequence ID" value="ENSDCDP00010030089.1"/>
    <property type="gene ID" value="ENSDCDG00010019317.1"/>
</dbReference>
<keyword evidence="7" id="KW-0677">Repeat</keyword>
<feature type="transmembrane region" description="Helical" evidence="14">
    <location>
        <begin position="658"/>
        <end position="681"/>
    </location>
</feature>
<dbReference type="SUPFAM" id="SSF52058">
    <property type="entry name" value="L domain-like"/>
    <property type="match status" value="2"/>
</dbReference>
<accession>A0AAY4CBH0</accession>
<dbReference type="GO" id="GO:0002224">
    <property type="term" value="P:toll-like receptor signaling pathway"/>
    <property type="evidence" value="ECO:0007669"/>
    <property type="project" value="InterPro"/>
</dbReference>
<dbReference type="InterPro" id="IPR035897">
    <property type="entry name" value="Toll_tir_struct_dom_sf"/>
</dbReference>
<keyword evidence="6" id="KW-0732">Signal</keyword>
<keyword evidence="11" id="KW-0675">Receptor</keyword>
<dbReference type="Pfam" id="PF00560">
    <property type="entry name" value="LRR_1"/>
    <property type="match status" value="1"/>
</dbReference>
<keyword evidence="17" id="KW-1185">Reference proteome</keyword>
<dbReference type="GO" id="GO:0045087">
    <property type="term" value="P:innate immune response"/>
    <property type="evidence" value="ECO:0007669"/>
    <property type="project" value="UniProtKB-KW"/>
</dbReference>
<name>A0AAY4CBH0_9TELE</name>
<dbReference type="Proteomes" id="UP000694580">
    <property type="component" value="Chromosome 14"/>
</dbReference>
<evidence type="ECO:0000256" key="9">
    <source>
        <dbReference type="ARBA" id="ARBA00022989"/>
    </source>
</evidence>
<dbReference type="FunFam" id="3.80.10.10:FF:000306">
    <property type="entry name" value="Toll-like receptor 5"/>
    <property type="match status" value="1"/>
</dbReference>
<dbReference type="GO" id="GO:0006954">
    <property type="term" value="P:inflammatory response"/>
    <property type="evidence" value="ECO:0007669"/>
    <property type="project" value="UniProtKB-KW"/>
</dbReference>
<reference evidence="16" key="3">
    <citation type="submission" date="2025-09" db="UniProtKB">
        <authorList>
            <consortium name="Ensembl"/>
        </authorList>
    </citation>
    <scope>IDENTIFICATION</scope>
</reference>
<dbReference type="SMART" id="SM00082">
    <property type="entry name" value="LRRCT"/>
    <property type="match status" value="1"/>
</dbReference>
<evidence type="ECO:0000256" key="13">
    <source>
        <dbReference type="ARBA" id="ARBA00023198"/>
    </source>
</evidence>
<dbReference type="PROSITE" id="PS51450">
    <property type="entry name" value="LRR"/>
    <property type="match status" value="4"/>
</dbReference>
<dbReference type="InterPro" id="IPR032675">
    <property type="entry name" value="LRR_dom_sf"/>
</dbReference>
<dbReference type="AlphaFoldDB" id="A0AAY4CBH0"/>
<dbReference type="InterPro" id="IPR017241">
    <property type="entry name" value="Toll-like_receptor"/>
</dbReference>
<protein>
    <recommendedName>
        <fullName evidence="15">TIR domain-containing protein</fullName>
    </recommendedName>
</protein>
<feature type="transmembrane region" description="Helical" evidence="14">
    <location>
        <begin position="7"/>
        <end position="25"/>
    </location>
</feature>
<dbReference type="InterPro" id="IPR001611">
    <property type="entry name" value="Leu-rich_rpt"/>
</dbReference>
<evidence type="ECO:0000256" key="10">
    <source>
        <dbReference type="ARBA" id="ARBA00023136"/>
    </source>
</evidence>
<evidence type="ECO:0000256" key="8">
    <source>
        <dbReference type="ARBA" id="ARBA00022859"/>
    </source>
</evidence>
<dbReference type="FunFam" id="3.40.50.10140:FF:000001">
    <property type="entry name" value="Toll-like receptor 2"/>
    <property type="match status" value="1"/>
</dbReference>
<dbReference type="Pfam" id="PF01582">
    <property type="entry name" value="TIR"/>
    <property type="match status" value="1"/>
</dbReference>
<gene>
    <name evidence="16" type="primary">TLR5</name>
</gene>
<dbReference type="GO" id="GO:0004888">
    <property type="term" value="F:transmembrane signaling receptor activity"/>
    <property type="evidence" value="ECO:0007669"/>
    <property type="project" value="InterPro"/>
</dbReference>
<keyword evidence="5 14" id="KW-0812">Transmembrane</keyword>
<sequence length="885" mass="100229">KSNHHHVVMSHAVVFFSGIFAYLRLAGCNQRCQQVGYCSMMNLAEVPQLPSHITHLDLSLNFISEVDETSFLGLGNLQTLDLGSQKIKDLVIKKHAFRRLTNLTTLHLGDNEGLQIDSEAFVGLSNLQTLILLHSGLKETILSGLYLQPLVSLEKLVLFGNKIKVLWPALFFRNMTQFHELDVSLNVMQSICEEDLLGFQGKHFSLLKLSSVYMNDMNLPVFDWEKCGNPFRNMSFDTLDLSSDGFSVDKAQRFFGAIRGTAINHLILRHNIMGSSFGFSNLKDPDRLTFSALRNSAVKTMDLSKNSINVLKSSVFSAMAGLVSLTLAENKINMFEANAFYGLNSLIMLNLSWNLVGEIYEKTFEHMPNLLVLDLSRNHIGAFGYRSFTGLSNLQILSLSENSITEMVDLTPLPKLQELYLDNNKIASLYKLSDFAGSAVIATMHNNRLRNLGDLYQVLATFPNVSYIDFELNFLSSCFHDSALTPHTSQLIFLNLKYSALQLIWSQGRCLDLFDHLSKLMYLMLGYNFLQSLPPGIFSGLSSLHYLDLSYNSLTHLPPDIFPASLRALDLSFNFLSSPDPSVFQLLTNIDLSGNRFFCDCSIKAFQSWLNETTVAFNTPLSQLQCEFPKEQLGTPIANFNTSTCEKDDEQFLETLQLYLFIGNTTFIMLVALGHIAYVRFRGYCFILYKRAVSVVLDNSPKAPEPDGFQFDAYLCFSEHDYLWVEAALLKRLDSGFAQKNQIHCCFEARDFLPGEDHLVNIRSAIWGSRKIVCVLSKEFLKDGWCLEAFNLAQTRMLEELRDVLVVIVLGGIPHFQLRKYAAISTFLQKKEYLQWPEDSQDLEWFYDKLIRKIFKAKKVKTLSSRGRSNDIELQNVTASEGTLS</sequence>
<evidence type="ECO:0000313" key="16">
    <source>
        <dbReference type="Ensembl" id="ENSDCDP00010030089.1"/>
    </source>
</evidence>
<evidence type="ECO:0000256" key="12">
    <source>
        <dbReference type="ARBA" id="ARBA00023180"/>
    </source>
</evidence>
<proteinExistence type="inferred from homology"/>
<evidence type="ECO:0000256" key="4">
    <source>
        <dbReference type="ARBA" id="ARBA00022614"/>
    </source>
</evidence>
<keyword evidence="4" id="KW-0433">Leucine-rich repeat</keyword>
<evidence type="ECO:0000256" key="14">
    <source>
        <dbReference type="SAM" id="Phobius"/>
    </source>
</evidence>
<evidence type="ECO:0000256" key="3">
    <source>
        <dbReference type="ARBA" id="ARBA00022588"/>
    </source>
</evidence>
<keyword evidence="13" id="KW-0395">Inflammatory response</keyword>
<dbReference type="Pfam" id="PF13855">
    <property type="entry name" value="LRR_8"/>
    <property type="match status" value="4"/>
</dbReference>
<dbReference type="Gene3D" id="3.40.50.10140">
    <property type="entry name" value="Toll/interleukin-1 receptor homology (TIR) domain"/>
    <property type="match status" value="1"/>
</dbReference>